<organism evidence="2">
    <name type="scientific">Torque teno sus virus 1b</name>
    <dbReference type="NCBI Taxonomy" id="687387"/>
    <lineage>
        <taxon>Viruses</taxon>
        <taxon>Monodnaviria</taxon>
        <taxon>Shotokuvirae</taxon>
        <taxon>Commensaviricota</taxon>
        <taxon>Cardeaviricetes</taxon>
        <taxon>Sanitavirales</taxon>
        <taxon>Anelloviridae</taxon>
        <taxon>Iotatorquevirus</taxon>
        <taxon>Iotatorquevirus suida1a</taxon>
    </lineage>
</organism>
<feature type="compositionally biased region" description="Low complexity" evidence="1">
    <location>
        <begin position="126"/>
        <end position="141"/>
    </location>
</feature>
<name>A0A385FPP6_9VIRU</name>
<feature type="region of interest" description="Disordered" evidence="1">
    <location>
        <begin position="104"/>
        <end position="163"/>
    </location>
</feature>
<feature type="compositionally biased region" description="Basic residues" evidence="1">
    <location>
        <begin position="153"/>
        <end position="163"/>
    </location>
</feature>
<proteinExistence type="predicted"/>
<dbReference type="EMBL" id="MH170066">
    <property type="protein sequence ID" value="AXV43483.1"/>
    <property type="molecule type" value="Genomic_DNA"/>
</dbReference>
<protein>
    <submittedName>
        <fullName evidence="2">ORF1/1</fullName>
    </submittedName>
</protein>
<evidence type="ECO:0000256" key="1">
    <source>
        <dbReference type="SAM" id="MobiDB-lite"/>
    </source>
</evidence>
<reference evidence="2" key="1">
    <citation type="submission" date="2018-04" db="EMBL/GenBank/DDBJ databases">
        <title>Virome characterization of sows with stillbirths cases.</title>
        <authorList>
            <person name="Tochetto C."/>
            <person name="Lima D.A."/>
            <person name="Varela A.P.M."/>
            <person name="Loiko M.R."/>
            <person name="Paim W.P."/>
            <person name="Scheffer C.M."/>
            <person name="Cerva C."/>
            <person name="Cibulski S.P."/>
            <person name="Herpich J.I."/>
            <person name="Mayer F.Q."/>
            <person name="Roehe P.M."/>
        </authorList>
    </citation>
    <scope>NUCLEOTIDE SEQUENCE</scope>
    <source>
        <strain evidence="2">RS/5</strain>
    </source>
</reference>
<sequence>MRFRPIRRRRRRRYRKRRWGWRRRYYRHHYRRRPWRRWRFGGEYQPPTGIRDPCLDNPAYPVPQSTGVTHPLFAGAGGITAQVGPSGLTARTIRALCASPPKAQTSQCAFLGGDRSEEEKRKETQETSSESSITSAESSTEGDGSTDEEERRERRRRRRKRHLKLFYQRLTDRYLEHKRRRLSE</sequence>
<accession>A0A385FPP6</accession>
<feature type="compositionally biased region" description="Basic and acidic residues" evidence="1">
    <location>
        <begin position="114"/>
        <end position="125"/>
    </location>
</feature>
<evidence type="ECO:0000313" key="2">
    <source>
        <dbReference type="EMBL" id="AXV43483.1"/>
    </source>
</evidence>